<reference evidence="2 3" key="1">
    <citation type="submission" date="2016-06" db="EMBL/GenBank/DDBJ databases">
        <title>Complete genome sequence of a saline-alkali tolerant type strain Dietzia timorensis ID05-A0528T.</title>
        <authorList>
            <person name="Wu X."/>
        </authorList>
    </citation>
    <scope>NUCLEOTIDE SEQUENCE [LARGE SCALE GENOMIC DNA]</scope>
    <source>
        <strain evidence="2 3">ID05-A0528</strain>
    </source>
</reference>
<dbReference type="EMBL" id="CP015961">
    <property type="protein sequence ID" value="ANI93725.1"/>
    <property type="molecule type" value="Genomic_DNA"/>
</dbReference>
<accession>A0A173LN83</accession>
<dbReference type="InterPro" id="IPR012349">
    <property type="entry name" value="Split_barrel_FMN-bd"/>
</dbReference>
<dbReference type="STRING" id="499555.BJL86_2966"/>
<evidence type="ECO:0000313" key="3">
    <source>
        <dbReference type="Proteomes" id="UP000186104"/>
    </source>
</evidence>
<sequence length="139" mass="15172">MAFDETAAREFLADPRVGIFAVAAESGPPAATPVWYLYEPGGSVRIVTSASTRKAKLLAHAGAATLVVEESAQNATFVAVDLELVDVREAESADDRELASRYLEGEAIDRFVEMASEHMPDENVYSFRPTKWRFASMSV</sequence>
<organism evidence="2 3">
    <name type="scientific">Dietzia timorensis</name>
    <dbReference type="NCBI Taxonomy" id="499555"/>
    <lineage>
        <taxon>Bacteria</taxon>
        <taxon>Bacillati</taxon>
        <taxon>Actinomycetota</taxon>
        <taxon>Actinomycetes</taxon>
        <taxon>Mycobacteriales</taxon>
        <taxon>Dietziaceae</taxon>
        <taxon>Dietzia</taxon>
    </lineage>
</organism>
<dbReference type="AlphaFoldDB" id="A0A173LN83"/>
<dbReference type="RefSeq" id="WP_067477370.1">
    <property type="nucleotide sequence ID" value="NZ_CP015961.1"/>
</dbReference>
<dbReference type="InterPro" id="IPR011576">
    <property type="entry name" value="Pyridox_Oxase_N"/>
</dbReference>
<gene>
    <name evidence="2" type="ORF">BJL86_2966</name>
</gene>
<feature type="domain" description="Pyridoxamine 5'-phosphate oxidase N-terminal" evidence="1">
    <location>
        <begin position="6"/>
        <end position="134"/>
    </location>
</feature>
<evidence type="ECO:0000259" key="1">
    <source>
        <dbReference type="Pfam" id="PF01243"/>
    </source>
</evidence>
<keyword evidence="3" id="KW-1185">Reference proteome</keyword>
<evidence type="ECO:0000313" key="2">
    <source>
        <dbReference type="EMBL" id="ANI93725.1"/>
    </source>
</evidence>
<protein>
    <recommendedName>
        <fullName evidence="1">Pyridoxamine 5'-phosphate oxidase N-terminal domain-containing protein</fullName>
    </recommendedName>
</protein>
<dbReference type="Pfam" id="PF01243">
    <property type="entry name" value="PNPOx_N"/>
    <property type="match status" value="1"/>
</dbReference>
<dbReference type="OrthoDB" id="5242787at2"/>
<name>A0A173LN83_9ACTN</name>
<dbReference type="KEGG" id="dtm:BJL86_2966"/>
<proteinExistence type="predicted"/>
<dbReference type="Gene3D" id="2.30.110.10">
    <property type="entry name" value="Electron Transport, Fmn-binding Protein, Chain A"/>
    <property type="match status" value="1"/>
</dbReference>
<dbReference type="SUPFAM" id="SSF50475">
    <property type="entry name" value="FMN-binding split barrel"/>
    <property type="match status" value="1"/>
</dbReference>
<dbReference type="Proteomes" id="UP000186104">
    <property type="component" value="Chromosome"/>
</dbReference>